<dbReference type="KEGG" id="mind:mvi_20510"/>
<evidence type="ECO:0000256" key="1">
    <source>
        <dbReference type="SAM" id="MobiDB-lite"/>
    </source>
</evidence>
<feature type="region of interest" description="Disordered" evidence="1">
    <location>
        <begin position="52"/>
        <end position="73"/>
    </location>
</feature>
<dbReference type="RefSeq" id="WP_207182604.1">
    <property type="nucleotide sequence ID" value="NZ_AP024145.1"/>
</dbReference>
<name>A0A8H8WSF9_9HYPH</name>
<reference evidence="2" key="1">
    <citation type="submission" date="2020-11" db="EMBL/GenBank/DDBJ databases">
        <title>Complete genome sequence of a novel pathogenic Methylobacterium strain isolated from rice in Vietnam.</title>
        <authorList>
            <person name="Lai K."/>
            <person name="Okazaki S."/>
            <person name="Higashi K."/>
            <person name="Mori H."/>
            <person name="Toyoda A."/>
            <person name="Kurokawa K."/>
        </authorList>
    </citation>
    <scope>NUCLEOTIDE SEQUENCE</scope>
    <source>
        <strain evidence="2">VL1</strain>
    </source>
</reference>
<accession>A0A8H8WSF9</accession>
<proteinExistence type="predicted"/>
<gene>
    <name evidence="2" type="ORF">mvi_20510</name>
</gene>
<organism evidence="2 3">
    <name type="scientific">Methylobacterium indicum</name>
    <dbReference type="NCBI Taxonomy" id="1775910"/>
    <lineage>
        <taxon>Bacteria</taxon>
        <taxon>Pseudomonadati</taxon>
        <taxon>Pseudomonadota</taxon>
        <taxon>Alphaproteobacteria</taxon>
        <taxon>Hyphomicrobiales</taxon>
        <taxon>Methylobacteriaceae</taxon>
        <taxon>Methylobacterium</taxon>
    </lineage>
</organism>
<sequence length="73" mass="7613">MAAEVICRALRAVKTDEGWKAAGEEFLLPRTDAVALQRGRYLTIVDDDAAPAPAAAPAVEPKAKKGGAKPPAE</sequence>
<evidence type="ECO:0000313" key="3">
    <source>
        <dbReference type="Proteomes" id="UP000663508"/>
    </source>
</evidence>
<dbReference type="EMBL" id="AP024145">
    <property type="protein sequence ID" value="BCM83590.1"/>
    <property type="molecule type" value="Genomic_DNA"/>
</dbReference>
<evidence type="ECO:0000313" key="2">
    <source>
        <dbReference type="EMBL" id="BCM83590.1"/>
    </source>
</evidence>
<dbReference type="AlphaFoldDB" id="A0A8H8WSF9"/>
<protein>
    <submittedName>
        <fullName evidence="2">Uncharacterized protein</fullName>
    </submittedName>
</protein>
<dbReference type="Proteomes" id="UP000663508">
    <property type="component" value="Chromosome"/>
</dbReference>